<dbReference type="OrthoDB" id="3695636at2"/>
<dbReference type="Proteomes" id="UP000305778">
    <property type="component" value="Unassembled WGS sequence"/>
</dbReference>
<organism evidence="2 3">
    <name type="scientific">Actinacidiphila oryziradicis</name>
    <dbReference type="NCBI Taxonomy" id="2571141"/>
    <lineage>
        <taxon>Bacteria</taxon>
        <taxon>Bacillati</taxon>
        <taxon>Actinomycetota</taxon>
        <taxon>Actinomycetes</taxon>
        <taxon>Kitasatosporales</taxon>
        <taxon>Streptomycetaceae</taxon>
        <taxon>Actinacidiphila</taxon>
    </lineage>
</organism>
<gene>
    <name evidence="2" type="ORF">FCI23_21800</name>
</gene>
<reference evidence="2 3" key="1">
    <citation type="submission" date="2019-04" db="EMBL/GenBank/DDBJ databases">
        <title>Streptomyces oryziradicis sp. nov., a novel actinomycete isolated from rhizosphere soil of rice (Oryza sativa L.).</title>
        <authorList>
            <person name="Li C."/>
        </authorList>
    </citation>
    <scope>NUCLEOTIDE SEQUENCE [LARGE SCALE GENOMIC DNA]</scope>
    <source>
        <strain evidence="2 3">NEAU-C40</strain>
    </source>
</reference>
<name>A0A4U0SID9_9ACTN</name>
<sequence>MARSTCTDQEATAAFNELVARTGEQIKAHEPGKTHLHRAPGRRPLLQRNFDGCTGTTVQWRDSPERFGPWQTVYGRDDARGTHHQSGAGPQPPTRRPRPDPRLQPVHPPARTVAG</sequence>
<comment type="caution">
    <text evidence="2">The sequence shown here is derived from an EMBL/GenBank/DDBJ whole genome shotgun (WGS) entry which is preliminary data.</text>
</comment>
<dbReference type="AlphaFoldDB" id="A0A4U0SID9"/>
<proteinExistence type="predicted"/>
<accession>A0A4U0SID9</accession>
<keyword evidence="3" id="KW-1185">Reference proteome</keyword>
<evidence type="ECO:0000313" key="2">
    <source>
        <dbReference type="EMBL" id="TKA09490.1"/>
    </source>
</evidence>
<dbReference type="EMBL" id="SUMC01000021">
    <property type="protein sequence ID" value="TKA09490.1"/>
    <property type="molecule type" value="Genomic_DNA"/>
</dbReference>
<evidence type="ECO:0000256" key="1">
    <source>
        <dbReference type="SAM" id="MobiDB-lite"/>
    </source>
</evidence>
<feature type="region of interest" description="Disordered" evidence="1">
    <location>
        <begin position="56"/>
        <end position="115"/>
    </location>
</feature>
<protein>
    <submittedName>
        <fullName evidence="2">Transposase</fullName>
    </submittedName>
</protein>
<evidence type="ECO:0000313" key="3">
    <source>
        <dbReference type="Proteomes" id="UP000305778"/>
    </source>
</evidence>